<dbReference type="AlphaFoldDB" id="A0A7X5TML5"/>
<dbReference type="RefSeq" id="WP_166289370.1">
    <property type="nucleotide sequence ID" value="NZ_CAWPIE010000012.1"/>
</dbReference>
<keyword evidence="2" id="KW-1185">Reference proteome</keyword>
<dbReference type="EMBL" id="PUJV01000012">
    <property type="protein sequence ID" value="NHB97172.1"/>
    <property type="molecule type" value="Genomic_DNA"/>
</dbReference>
<dbReference type="Proteomes" id="UP000547931">
    <property type="component" value="Unassembled WGS sequence"/>
</dbReference>
<sequence length="206" mass="24010">MSAKYVIITRFPLKEQTDTHKFNTLKNKNKNKNNKKYFISDEQGINELLELRSFSSIDEISESENELESAFKSFSSILSGDIRRELVKFVEAPIDSEDDLPVTEYIQLRHVEVPAENYKQYRQWREETIFNVVRENKEKITSFEAYHSLISGQPGVMFISAFNVDKESYLEVFTNERYLNIIQQAGDNYITGGNGGLYTRIYRSIS</sequence>
<reference evidence="1 2" key="1">
    <citation type="submission" date="2018-02" db="EMBL/GenBank/DDBJ databases">
        <authorList>
            <person name="Machado R.A."/>
        </authorList>
    </citation>
    <scope>NUCLEOTIDE SEQUENCE [LARGE SCALE GENOMIC DNA]</scope>
    <source>
        <strain evidence="1 2">DSM 23271</strain>
    </source>
</reference>
<name>A0A7X5TML5_9GAMM</name>
<evidence type="ECO:0008006" key="3">
    <source>
        <dbReference type="Google" id="ProtNLM"/>
    </source>
</evidence>
<evidence type="ECO:0000313" key="2">
    <source>
        <dbReference type="Proteomes" id="UP000547931"/>
    </source>
</evidence>
<protein>
    <recommendedName>
        <fullName evidence="3">EthD domain-containing protein</fullName>
    </recommendedName>
</protein>
<evidence type="ECO:0000313" key="1">
    <source>
        <dbReference type="EMBL" id="NHB97172.1"/>
    </source>
</evidence>
<accession>A0A7X5TML5</accession>
<organism evidence="1 2">
    <name type="scientific">Photorhabdus stackebrandtii</name>
    <dbReference type="NCBI Taxonomy" id="1123042"/>
    <lineage>
        <taxon>Bacteria</taxon>
        <taxon>Pseudomonadati</taxon>
        <taxon>Pseudomonadota</taxon>
        <taxon>Gammaproteobacteria</taxon>
        <taxon>Enterobacterales</taxon>
        <taxon>Morganellaceae</taxon>
        <taxon>Photorhabdus</taxon>
    </lineage>
</organism>
<proteinExistence type="predicted"/>
<gene>
    <name evidence="1" type="ORF">C5470_12430</name>
</gene>
<comment type="caution">
    <text evidence="1">The sequence shown here is derived from an EMBL/GenBank/DDBJ whole genome shotgun (WGS) entry which is preliminary data.</text>
</comment>